<dbReference type="SUPFAM" id="SSF53335">
    <property type="entry name" value="S-adenosyl-L-methionine-dependent methyltransferases"/>
    <property type="match status" value="1"/>
</dbReference>
<dbReference type="Proteomes" id="UP000178817">
    <property type="component" value="Unassembled WGS sequence"/>
</dbReference>
<reference evidence="1 2" key="1">
    <citation type="journal article" date="2016" name="Nat. Commun.">
        <title>Thousands of microbial genomes shed light on interconnected biogeochemical processes in an aquifer system.</title>
        <authorList>
            <person name="Anantharaman K."/>
            <person name="Brown C.T."/>
            <person name="Hug L.A."/>
            <person name="Sharon I."/>
            <person name="Castelle C.J."/>
            <person name="Probst A.J."/>
            <person name="Thomas B.C."/>
            <person name="Singh A."/>
            <person name="Wilkins M.J."/>
            <person name="Karaoz U."/>
            <person name="Brodie E.L."/>
            <person name="Williams K.H."/>
            <person name="Hubbard S.S."/>
            <person name="Banfield J.F."/>
        </authorList>
    </citation>
    <scope>NUCLEOTIDE SEQUENCE [LARGE SCALE GENOMIC DNA]</scope>
</reference>
<dbReference type="EMBL" id="MHUV01000006">
    <property type="protein sequence ID" value="OHA82477.1"/>
    <property type="molecule type" value="Genomic_DNA"/>
</dbReference>
<comment type="caution">
    <text evidence="1">The sequence shown here is derived from an EMBL/GenBank/DDBJ whole genome shotgun (WGS) entry which is preliminary data.</text>
</comment>
<evidence type="ECO:0000313" key="1">
    <source>
        <dbReference type="EMBL" id="OHA82477.1"/>
    </source>
</evidence>
<sequence length="297" mass="34527">MKKIIHKGKILDKKEGVSIIECISCGFKHVNPIPSEEELAKFYEEEFYSKGKPNYFKETKEDLSWWMATYNNYYTLLETYTKGRKILDVGSGPGHFLVCGKKRGWDVLGLEPSVDAWEYSKRRKLAVVNDFFSYESAKQYGPFDVIHASMVLEHVPNPATFIEDMKKLLKPNGIIAIFCPNDYNPLQEILQKKLKFKPWWVVPTHHLNYFDANSMGNLLSKTGFEVKESLSTFPMEFFLLSGKNYVKDSALGRECHRERKEFEMNLYRENSILLNSIYRTLGTQGIGREFIIIARKK</sequence>
<dbReference type="PANTHER" id="PTHR43861:SF6">
    <property type="entry name" value="METHYLTRANSFERASE TYPE 11"/>
    <property type="match status" value="1"/>
</dbReference>
<evidence type="ECO:0000313" key="2">
    <source>
        <dbReference type="Proteomes" id="UP000178817"/>
    </source>
</evidence>
<proteinExistence type="predicted"/>
<dbReference type="PANTHER" id="PTHR43861">
    <property type="entry name" value="TRANS-ACONITATE 2-METHYLTRANSFERASE-RELATED"/>
    <property type="match status" value="1"/>
</dbReference>
<dbReference type="CDD" id="cd02440">
    <property type="entry name" value="AdoMet_MTases"/>
    <property type="match status" value="1"/>
</dbReference>
<dbReference type="GO" id="GO:0008168">
    <property type="term" value="F:methyltransferase activity"/>
    <property type="evidence" value="ECO:0007669"/>
    <property type="project" value="UniProtKB-KW"/>
</dbReference>
<keyword evidence="1" id="KW-0808">Transferase</keyword>
<keyword evidence="1" id="KW-0489">Methyltransferase</keyword>
<dbReference type="InterPro" id="IPR029063">
    <property type="entry name" value="SAM-dependent_MTases_sf"/>
</dbReference>
<dbReference type="Gene3D" id="3.40.50.150">
    <property type="entry name" value="Vaccinia Virus protein VP39"/>
    <property type="match status" value="1"/>
</dbReference>
<dbReference type="STRING" id="1802726.A3B07_02535"/>
<name>A0A1G2SBS8_9BACT</name>
<organism evidence="1 2">
    <name type="scientific">Candidatus Yonathbacteria bacterium RIFCSPLOWO2_01_FULL_43_27</name>
    <dbReference type="NCBI Taxonomy" id="1802726"/>
    <lineage>
        <taxon>Bacteria</taxon>
        <taxon>Candidatus Yonathiibacteriota</taxon>
    </lineage>
</organism>
<dbReference type="Pfam" id="PF13489">
    <property type="entry name" value="Methyltransf_23"/>
    <property type="match status" value="1"/>
</dbReference>
<gene>
    <name evidence="1" type="ORF">A3B07_02535</name>
</gene>
<protein>
    <submittedName>
        <fullName evidence="1">SAM-dependent methyltransferase</fullName>
    </submittedName>
</protein>
<accession>A0A1G2SBS8</accession>
<dbReference type="AlphaFoldDB" id="A0A1G2SBS8"/>
<dbReference type="GO" id="GO:0032259">
    <property type="term" value="P:methylation"/>
    <property type="evidence" value="ECO:0007669"/>
    <property type="project" value="UniProtKB-KW"/>
</dbReference>